<evidence type="ECO:0000256" key="2">
    <source>
        <dbReference type="ARBA" id="ARBA00023002"/>
    </source>
</evidence>
<dbReference type="RefSeq" id="WP_109093624.1">
    <property type="nucleotide sequence ID" value="NZ_QETB01000003.1"/>
</dbReference>
<keyword evidence="2" id="KW-0560">Oxidoreductase</keyword>
<dbReference type="GO" id="GO:0016491">
    <property type="term" value="F:oxidoreductase activity"/>
    <property type="evidence" value="ECO:0007669"/>
    <property type="project" value="UniProtKB-KW"/>
</dbReference>
<comment type="similarity">
    <text evidence="1">Belongs to the short-chain dehydrogenases/reductases (SDR) family.</text>
</comment>
<dbReference type="PROSITE" id="PS00061">
    <property type="entry name" value="ADH_SHORT"/>
    <property type="match status" value="1"/>
</dbReference>
<dbReference type="PANTHER" id="PTHR43639">
    <property type="entry name" value="OXIDOREDUCTASE, SHORT-CHAIN DEHYDROGENASE/REDUCTASE FAMILY (AFU_ORTHOLOGUE AFUA_5G02870)"/>
    <property type="match status" value="1"/>
</dbReference>
<protein>
    <recommendedName>
        <fullName evidence="5">Short-chain dehydrogenase</fullName>
    </recommendedName>
</protein>
<dbReference type="InterPro" id="IPR020904">
    <property type="entry name" value="Sc_DH/Rdtase_CS"/>
</dbReference>
<evidence type="ECO:0000313" key="3">
    <source>
        <dbReference type="EMBL" id="PWF26551.1"/>
    </source>
</evidence>
<dbReference type="CDD" id="cd05233">
    <property type="entry name" value="SDR_c"/>
    <property type="match status" value="1"/>
</dbReference>
<comment type="caution">
    <text evidence="3">The sequence shown here is derived from an EMBL/GenBank/DDBJ whole genome shotgun (WGS) entry which is preliminary data.</text>
</comment>
<sequence>MKDQAVLVFGGNRGIGAAIVDGFVHDGARVMYASRSPRASTVPFIEADLTDPAVGAQVVDQAASAMGALDTVVFGSATFDPRGGLGAVSLEQVTESLTVNLLSAYSALTAAINHLTDSDRGGRFIAISSITGPRTGLSGMAPYAMAKAGLEGLVRTAAIELASVGITVNAVEPGLIRTESLEANYGPERLALMDAMIPGGAMGTPQDIAAAVQFLASPGARHINGAVLVVDGALTLTENPYAP</sequence>
<dbReference type="AlphaFoldDB" id="A0A2V1K890"/>
<proteinExistence type="inferred from homology"/>
<dbReference type="PANTHER" id="PTHR43639:SF1">
    <property type="entry name" value="SHORT-CHAIN DEHYDROGENASE_REDUCTASE FAMILY PROTEIN"/>
    <property type="match status" value="1"/>
</dbReference>
<name>A0A2V1K890_9ACTO</name>
<keyword evidence="4" id="KW-1185">Reference proteome</keyword>
<dbReference type="Gene3D" id="3.40.50.720">
    <property type="entry name" value="NAD(P)-binding Rossmann-like Domain"/>
    <property type="match status" value="1"/>
</dbReference>
<organism evidence="3 4">
    <name type="scientific">Ancrocorticia populi</name>
    <dbReference type="NCBI Taxonomy" id="2175228"/>
    <lineage>
        <taxon>Bacteria</taxon>
        <taxon>Bacillati</taxon>
        <taxon>Actinomycetota</taxon>
        <taxon>Actinomycetes</taxon>
        <taxon>Actinomycetales</taxon>
        <taxon>Actinomycetaceae</taxon>
        <taxon>Ancrocorticia</taxon>
    </lineage>
</organism>
<evidence type="ECO:0000313" key="4">
    <source>
        <dbReference type="Proteomes" id="UP000245283"/>
    </source>
</evidence>
<dbReference type="OrthoDB" id="3189729at2"/>
<evidence type="ECO:0000256" key="1">
    <source>
        <dbReference type="ARBA" id="ARBA00006484"/>
    </source>
</evidence>
<evidence type="ECO:0008006" key="5">
    <source>
        <dbReference type="Google" id="ProtNLM"/>
    </source>
</evidence>
<dbReference type="InterPro" id="IPR036291">
    <property type="entry name" value="NAD(P)-bd_dom_sf"/>
</dbReference>
<dbReference type="InterPro" id="IPR002347">
    <property type="entry name" value="SDR_fam"/>
</dbReference>
<dbReference type="SUPFAM" id="SSF51735">
    <property type="entry name" value="NAD(P)-binding Rossmann-fold domains"/>
    <property type="match status" value="1"/>
</dbReference>
<gene>
    <name evidence="3" type="ORF">DD236_06795</name>
</gene>
<dbReference type="PRINTS" id="PR00081">
    <property type="entry name" value="GDHRDH"/>
</dbReference>
<accession>A0A2V1K890</accession>
<reference evidence="4" key="1">
    <citation type="submission" date="2018-05" db="EMBL/GenBank/DDBJ databases">
        <authorList>
            <person name="Li Y."/>
        </authorList>
    </citation>
    <scope>NUCLEOTIDE SEQUENCE [LARGE SCALE GENOMIC DNA]</scope>
    <source>
        <strain evidence="4">sk1b4</strain>
    </source>
</reference>
<dbReference type="Proteomes" id="UP000245283">
    <property type="component" value="Unassembled WGS sequence"/>
</dbReference>
<dbReference type="EMBL" id="QETB01000003">
    <property type="protein sequence ID" value="PWF26551.1"/>
    <property type="molecule type" value="Genomic_DNA"/>
</dbReference>
<dbReference type="Pfam" id="PF13561">
    <property type="entry name" value="adh_short_C2"/>
    <property type="match status" value="1"/>
</dbReference>